<keyword evidence="3" id="KW-1185">Reference proteome</keyword>
<comment type="caution">
    <text evidence="2">The sequence shown here is derived from an EMBL/GenBank/DDBJ whole genome shotgun (WGS) entry which is preliminary data.</text>
</comment>
<gene>
    <name evidence="2" type="ORF">KTH89_18660</name>
</gene>
<reference evidence="2" key="1">
    <citation type="submission" date="2021-06" db="EMBL/GenBank/DDBJ databases">
        <title>Description of novel taxa of the family Lachnospiraceae.</title>
        <authorList>
            <person name="Chaplin A.V."/>
            <person name="Sokolova S.R."/>
            <person name="Pikina A.P."/>
            <person name="Korzhanova M."/>
            <person name="Belova V."/>
            <person name="Korostin D."/>
            <person name="Efimov B.A."/>
        </authorList>
    </citation>
    <scope>NUCLEOTIDE SEQUENCE</scope>
    <source>
        <strain evidence="2">ASD5720</strain>
    </source>
</reference>
<feature type="transmembrane region" description="Helical" evidence="1">
    <location>
        <begin position="20"/>
        <end position="40"/>
    </location>
</feature>
<organism evidence="2 3">
    <name type="scientific">Diplocloster agilis</name>
    <dbReference type="NCBI Taxonomy" id="2850323"/>
    <lineage>
        <taxon>Bacteria</taxon>
        <taxon>Bacillati</taxon>
        <taxon>Bacillota</taxon>
        <taxon>Clostridia</taxon>
        <taxon>Lachnospirales</taxon>
        <taxon>Lachnospiraceae</taxon>
        <taxon>Diplocloster</taxon>
    </lineage>
</organism>
<name>A0A949K3B0_9FIRM</name>
<dbReference type="EMBL" id="JAHQCW010000037">
    <property type="protein sequence ID" value="MBU9738567.1"/>
    <property type="molecule type" value="Genomic_DNA"/>
</dbReference>
<keyword evidence="1" id="KW-0812">Transmembrane</keyword>
<sequence length="185" mass="20658">MKIQKGDYGYIKHQKKIEILKTSIMFALVIIIFTAGYVTTKSRLNLFTLVAVLGCLPASKELVSLIMILPRKGLEPGVYEKISPVAEKSSVAYEMVMTSYEKTMPLDCLAVLGNTMIGYSGSEKADVSLLEKHIRDICNGNKYKVTIKIFRDLDAFLERLSQLEEKGEPSELQDTVLNTMKAVSL</sequence>
<keyword evidence="1" id="KW-0472">Membrane</keyword>
<dbReference type="AlphaFoldDB" id="A0A949K3B0"/>
<evidence type="ECO:0000256" key="1">
    <source>
        <dbReference type="SAM" id="Phobius"/>
    </source>
</evidence>
<evidence type="ECO:0000313" key="2">
    <source>
        <dbReference type="EMBL" id="MBU9738567.1"/>
    </source>
</evidence>
<dbReference type="Proteomes" id="UP000712157">
    <property type="component" value="Unassembled WGS sequence"/>
</dbReference>
<dbReference type="RefSeq" id="WP_238722702.1">
    <property type="nucleotide sequence ID" value="NZ_JAHQCW010000037.1"/>
</dbReference>
<proteinExistence type="predicted"/>
<protein>
    <submittedName>
        <fullName evidence="2">Uncharacterized protein</fullName>
    </submittedName>
</protein>
<evidence type="ECO:0000313" key="3">
    <source>
        <dbReference type="Proteomes" id="UP000712157"/>
    </source>
</evidence>
<keyword evidence="1" id="KW-1133">Transmembrane helix</keyword>
<accession>A0A949K3B0</accession>